<dbReference type="Proteomes" id="UP000015354">
    <property type="component" value="Unassembled WGS sequence"/>
</dbReference>
<protein>
    <submittedName>
        <fullName evidence="2">Amastin-like protein</fullName>
    </submittedName>
</protein>
<keyword evidence="3" id="KW-1185">Reference proteome</keyword>
<accession>S9W9V6</accession>
<dbReference type="Gene3D" id="1.20.140.150">
    <property type="match status" value="1"/>
</dbReference>
<reference evidence="2 3" key="1">
    <citation type="journal article" date="2013" name="PLoS ONE">
        <title>Predicting the Proteins of Angomonas deanei, Strigomonas culicis and Their Respective Endosymbionts Reveals New Aspects of the Trypanosomatidae Family.</title>
        <authorList>
            <person name="Motta M.C."/>
            <person name="Martins A.C."/>
            <person name="de Souza S.S."/>
            <person name="Catta-Preta C.M."/>
            <person name="Silva R."/>
            <person name="Klein C.C."/>
            <person name="de Almeida L.G."/>
            <person name="de Lima Cunha O."/>
            <person name="Ciapina L.P."/>
            <person name="Brocchi M."/>
            <person name="Colabardini A.C."/>
            <person name="de Araujo Lima B."/>
            <person name="Machado C.R."/>
            <person name="de Almeida Soares C.M."/>
            <person name="Probst C.M."/>
            <person name="de Menezes C.B."/>
            <person name="Thompson C.E."/>
            <person name="Bartholomeu D.C."/>
            <person name="Gradia D.F."/>
            <person name="Pavoni D.P."/>
            <person name="Grisard E.C."/>
            <person name="Fantinatti-Garboggini F."/>
            <person name="Marchini F.K."/>
            <person name="Rodrigues-Luiz G.F."/>
            <person name="Wagner G."/>
            <person name="Goldman G.H."/>
            <person name="Fietto J.L."/>
            <person name="Elias M.C."/>
            <person name="Goldman M.H."/>
            <person name="Sagot M.F."/>
            <person name="Pereira M."/>
            <person name="Stoco P.H."/>
            <person name="de Mendonca-Neto R.P."/>
            <person name="Teixeira S.M."/>
            <person name="Maciel T.E."/>
            <person name="de Oliveira Mendes T.A."/>
            <person name="Urmenyi T.P."/>
            <person name="de Souza W."/>
            <person name="Schenkman S."/>
            <person name="de Vasconcelos A.T."/>
        </authorList>
    </citation>
    <scope>NUCLEOTIDE SEQUENCE [LARGE SCALE GENOMIC DNA]</scope>
</reference>
<dbReference type="Pfam" id="PF07344">
    <property type="entry name" value="Amastin"/>
    <property type="match status" value="1"/>
</dbReference>
<feature type="transmembrane region" description="Helical" evidence="1">
    <location>
        <begin position="96"/>
        <end position="117"/>
    </location>
</feature>
<keyword evidence="1" id="KW-1133">Transmembrane helix</keyword>
<evidence type="ECO:0000313" key="2">
    <source>
        <dbReference type="EMBL" id="EPY32640.1"/>
    </source>
</evidence>
<keyword evidence="1" id="KW-0812">Transmembrane</keyword>
<proteinExistence type="predicted"/>
<dbReference type="PANTHER" id="PTHR33297">
    <property type="entry name" value="AMASTIN-LIKE SURFACE PROTEIN-LIKE PROTEIN-RELATED"/>
    <property type="match status" value="1"/>
</dbReference>
<dbReference type="EMBL" id="ATMH01002798">
    <property type="protein sequence ID" value="EPY32640.1"/>
    <property type="molecule type" value="Genomic_DNA"/>
</dbReference>
<dbReference type="AlphaFoldDB" id="S9W9V6"/>
<gene>
    <name evidence="2" type="ORF">STCU_02798</name>
</gene>
<evidence type="ECO:0000256" key="1">
    <source>
        <dbReference type="SAM" id="Phobius"/>
    </source>
</evidence>
<dbReference type="OrthoDB" id="264260at2759"/>
<feature type="transmembrane region" description="Helical" evidence="1">
    <location>
        <begin position="124"/>
        <end position="144"/>
    </location>
</feature>
<feature type="transmembrane region" description="Helical" evidence="1">
    <location>
        <begin position="180"/>
        <end position="201"/>
    </location>
</feature>
<sequence>MACSGTRISPIVYVVLESIVLLLIIFGTAFDQYRLKSGYYDNDISDQFESTFNNGKCVTLWGAKQQCYSGGYSLDGTKEFWENCPARERHFRAVEVLSIVSVGLVALCVVMGFLFLCCCTCVRYFLFVMGLISLGTLCVTWVIVANCYSSAQDTEAVVAASADDTLTCDSMKSQDYRYGAGFGLLVAGCGLQFFNCIIILLPC</sequence>
<feature type="transmembrane region" description="Helical" evidence="1">
    <location>
        <begin position="12"/>
        <end position="30"/>
    </location>
</feature>
<dbReference type="InterPro" id="IPR009944">
    <property type="entry name" value="Amastin"/>
</dbReference>
<evidence type="ECO:0000313" key="3">
    <source>
        <dbReference type="Proteomes" id="UP000015354"/>
    </source>
</evidence>
<dbReference type="PANTHER" id="PTHR33297:SF4">
    <property type="entry name" value="AMASTIN"/>
    <property type="match status" value="1"/>
</dbReference>
<keyword evidence="1" id="KW-0472">Membrane</keyword>
<name>S9W9V6_9TRYP</name>
<comment type="caution">
    <text evidence="2">The sequence shown here is derived from an EMBL/GenBank/DDBJ whole genome shotgun (WGS) entry which is preliminary data.</text>
</comment>
<organism evidence="2 3">
    <name type="scientific">Strigomonas culicis</name>
    <dbReference type="NCBI Taxonomy" id="28005"/>
    <lineage>
        <taxon>Eukaryota</taxon>
        <taxon>Discoba</taxon>
        <taxon>Euglenozoa</taxon>
        <taxon>Kinetoplastea</taxon>
        <taxon>Metakinetoplastina</taxon>
        <taxon>Trypanosomatida</taxon>
        <taxon>Trypanosomatidae</taxon>
        <taxon>Strigomonadinae</taxon>
        <taxon>Strigomonas</taxon>
    </lineage>
</organism>